<sequence length="161" mass="17263">MNRGKNLKPKSAGGGAVGGDRGCPLPADEEAAVADEQPEAAEGGAVDKDRGCPLPADGTGDARPRKRCNTRGTVGNLEMARALAFDYLIGNGTWEQVTSGVESHIALVKTNAYEVDFSDGFAIAYNEFVRSFCQKKLEDQIAAQRNEDKSFYLTASEEEED</sequence>
<dbReference type="EMBL" id="JAUCMV010000001">
    <property type="protein sequence ID" value="KAK0422761.1"/>
    <property type="molecule type" value="Genomic_DNA"/>
</dbReference>
<gene>
    <name evidence="2" type="ORF">QR680_007768</name>
</gene>
<proteinExistence type="predicted"/>
<comment type="caution">
    <text evidence="2">The sequence shown here is derived from an EMBL/GenBank/DDBJ whole genome shotgun (WGS) entry which is preliminary data.</text>
</comment>
<feature type="compositionally biased region" description="Gly residues" evidence="1">
    <location>
        <begin position="12"/>
        <end position="21"/>
    </location>
</feature>
<dbReference type="AlphaFoldDB" id="A0AA39M5V7"/>
<dbReference type="Proteomes" id="UP001175271">
    <property type="component" value="Unassembled WGS sequence"/>
</dbReference>
<keyword evidence="3" id="KW-1185">Reference proteome</keyword>
<feature type="region of interest" description="Disordered" evidence="1">
    <location>
        <begin position="1"/>
        <end position="67"/>
    </location>
</feature>
<protein>
    <submittedName>
        <fullName evidence="2">Uncharacterized protein</fullName>
    </submittedName>
</protein>
<name>A0AA39M5V7_9BILA</name>
<evidence type="ECO:0000313" key="2">
    <source>
        <dbReference type="EMBL" id="KAK0422761.1"/>
    </source>
</evidence>
<evidence type="ECO:0000256" key="1">
    <source>
        <dbReference type="SAM" id="MobiDB-lite"/>
    </source>
</evidence>
<organism evidence="2 3">
    <name type="scientific">Steinernema hermaphroditum</name>
    <dbReference type="NCBI Taxonomy" id="289476"/>
    <lineage>
        <taxon>Eukaryota</taxon>
        <taxon>Metazoa</taxon>
        <taxon>Ecdysozoa</taxon>
        <taxon>Nematoda</taxon>
        <taxon>Chromadorea</taxon>
        <taxon>Rhabditida</taxon>
        <taxon>Tylenchina</taxon>
        <taxon>Panagrolaimomorpha</taxon>
        <taxon>Strongyloidoidea</taxon>
        <taxon>Steinernematidae</taxon>
        <taxon>Steinernema</taxon>
    </lineage>
</organism>
<evidence type="ECO:0000313" key="3">
    <source>
        <dbReference type="Proteomes" id="UP001175271"/>
    </source>
</evidence>
<reference evidence="2" key="1">
    <citation type="submission" date="2023-06" db="EMBL/GenBank/DDBJ databases">
        <title>Genomic analysis of the entomopathogenic nematode Steinernema hermaphroditum.</title>
        <authorList>
            <person name="Schwarz E.M."/>
            <person name="Heppert J.K."/>
            <person name="Baniya A."/>
            <person name="Schwartz H.T."/>
            <person name="Tan C.-H."/>
            <person name="Antoshechkin I."/>
            <person name="Sternberg P.W."/>
            <person name="Goodrich-Blair H."/>
            <person name="Dillman A.R."/>
        </authorList>
    </citation>
    <scope>NUCLEOTIDE SEQUENCE</scope>
    <source>
        <strain evidence="2">PS9179</strain>
        <tissue evidence="2">Whole animal</tissue>
    </source>
</reference>
<accession>A0AA39M5V7</accession>
<feature type="compositionally biased region" description="Acidic residues" evidence="1">
    <location>
        <begin position="27"/>
        <end position="39"/>
    </location>
</feature>